<dbReference type="GO" id="GO:0000270">
    <property type="term" value="P:peptidoglycan metabolic process"/>
    <property type="evidence" value="ECO:0007669"/>
    <property type="project" value="TreeGrafter"/>
</dbReference>
<evidence type="ECO:0000256" key="1">
    <source>
        <dbReference type="ARBA" id="ARBA00006096"/>
    </source>
</evidence>
<comment type="similarity">
    <text evidence="1">Belongs to the peptidase S13 family.</text>
</comment>
<sequence length="465" mass="47107">MVTACFCVVVTMVLLVAWQWAVAATTVDADPAIAAPADPSATLTTPMLSFRRAPGVLSRAINTTAFRVQLSSVLDRVPEGSCVSVAIDGQVVSAKGSATPVIPASNMKLVVGAVALEVLGPAYAFRTRVLGEIGDGGVVAGDLVLLGGGDPLLTTDVWLAGNSQTFPPTSTTRLEALADAVVAAGVTRVNGRVVGDASRFDDEYYHPSWSTELHGVEGGPIDALMVDDGWLGTTPGAGFATDPAFHAADVFADLLRARGVPVAQGAAVGVSDFGTEIAGIDSQPLATVVQEMLTTSDDNTAEALVKEFAASRGADGTTAAGLDVVRSTLAGWGVPLDGVVLADGSGLSRDNRLTCDALIAVLARGTVDDPLGAGLPVAATSGTLTDQFTGSPVAGVLRAKTGSLNGVRALSGYYPAVGGDTVEFALVLNTPGADDVSVYGSVWDALAVSLPTYPSGATTDQLAPR</sequence>
<proteinExistence type="inferred from homology"/>
<dbReference type="SUPFAM" id="SSF56601">
    <property type="entry name" value="beta-lactamase/transpeptidase-like"/>
    <property type="match status" value="1"/>
</dbReference>
<dbReference type="NCBIfam" id="TIGR00666">
    <property type="entry name" value="PBP4"/>
    <property type="match status" value="1"/>
</dbReference>
<dbReference type="Gene3D" id="3.50.80.20">
    <property type="entry name" value="D-Ala-D-Ala carboxypeptidase C, peptidase S13"/>
    <property type="match status" value="1"/>
</dbReference>
<dbReference type="PANTHER" id="PTHR30023:SF0">
    <property type="entry name" value="PENICILLIN-SENSITIVE CARBOXYPEPTIDASE A"/>
    <property type="match status" value="1"/>
</dbReference>
<reference evidence="3" key="1">
    <citation type="submission" date="2020-05" db="EMBL/GenBank/DDBJ databases">
        <authorList>
            <person name="Chiriac C."/>
            <person name="Salcher M."/>
            <person name="Ghai R."/>
            <person name="Kavagutti S V."/>
        </authorList>
    </citation>
    <scope>NUCLEOTIDE SEQUENCE</scope>
</reference>
<dbReference type="Pfam" id="PF02113">
    <property type="entry name" value="Peptidase_S13"/>
    <property type="match status" value="2"/>
</dbReference>
<dbReference type="GO" id="GO:0004185">
    <property type="term" value="F:serine-type carboxypeptidase activity"/>
    <property type="evidence" value="ECO:0007669"/>
    <property type="project" value="InterPro"/>
</dbReference>
<protein>
    <submittedName>
        <fullName evidence="3">Unannotated protein</fullName>
    </submittedName>
</protein>
<dbReference type="InterPro" id="IPR012338">
    <property type="entry name" value="Beta-lactam/transpept-like"/>
</dbReference>
<dbReference type="EMBL" id="CAEZSR010000028">
    <property type="protein sequence ID" value="CAB4551140.1"/>
    <property type="molecule type" value="Genomic_DNA"/>
</dbReference>
<dbReference type="InterPro" id="IPR000667">
    <property type="entry name" value="Peptidase_S13"/>
</dbReference>
<organism evidence="3">
    <name type="scientific">freshwater metagenome</name>
    <dbReference type="NCBI Taxonomy" id="449393"/>
    <lineage>
        <taxon>unclassified sequences</taxon>
        <taxon>metagenomes</taxon>
        <taxon>ecological metagenomes</taxon>
    </lineage>
</organism>
<gene>
    <name evidence="3" type="ORF">UFOPK1493_01069</name>
</gene>
<evidence type="ECO:0000256" key="2">
    <source>
        <dbReference type="ARBA" id="ARBA00022801"/>
    </source>
</evidence>
<dbReference type="AlphaFoldDB" id="A0A6J6CI06"/>
<accession>A0A6J6CI06</accession>
<dbReference type="Gene3D" id="3.40.710.10">
    <property type="entry name" value="DD-peptidase/beta-lactamase superfamily"/>
    <property type="match status" value="1"/>
</dbReference>
<dbReference type="PANTHER" id="PTHR30023">
    <property type="entry name" value="D-ALANYL-D-ALANINE CARBOXYPEPTIDASE"/>
    <property type="match status" value="1"/>
</dbReference>
<dbReference type="GO" id="GO:0006508">
    <property type="term" value="P:proteolysis"/>
    <property type="evidence" value="ECO:0007669"/>
    <property type="project" value="InterPro"/>
</dbReference>
<dbReference type="PRINTS" id="PR00922">
    <property type="entry name" value="DADACBPTASE3"/>
</dbReference>
<keyword evidence="2" id="KW-0378">Hydrolase</keyword>
<evidence type="ECO:0000313" key="3">
    <source>
        <dbReference type="EMBL" id="CAB4551140.1"/>
    </source>
</evidence>
<name>A0A6J6CI06_9ZZZZ</name>